<keyword evidence="2" id="KW-1185">Reference proteome</keyword>
<dbReference type="PATRIC" id="fig|518635.17.peg.1254"/>
<proteinExistence type="predicted"/>
<dbReference type="GeneID" id="42865513"/>
<dbReference type="InterPro" id="IPR013382">
    <property type="entry name" value="CRISPR-assoc_prot_Cse2"/>
</dbReference>
<sequence length="211" mass="23820">MTSSIYDKANAVGKYAAKLIFSVQHEYAAESGSSPSSRARLARMRRDLDGMSPSWMLIGDELFTDWPQDLAEPSDGSPEFDRQVNAVRAVLGLYAVHQQSKRQGVAQPYQKDPSKRMTFGRACRELAPDLEQGKGILRRLRVAENAPDFNGTVRAVRALITLMRKTDVQVDYGSLARDLYLVQLADKRGKVFQQWGKDYYCWKPVSAQKQQ</sequence>
<dbReference type="Proteomes" id="UP000006408">
    <property type="component" value="Unassembled WGS sequence"/>
</dbReference>
<comment type="caution">
    <text evidence="1">The sequence shown here is derived from an EMBL/GenBank/DDBJ whole genome shotgun (WGS) entry which is preliminary data.</text>
</comment>
<dbReference type="RefSeq" id="WP_003827011.1">
    <property type="nucleotide sequence ID" value="NZ_AP012322.1"/>
</dbReference>
<evidence type="ECO:0000313" key="1">
    <source>
        <dbReference type="EMBL" id="EEP20786.1"/>
    </source>
</evidence>
<dbReference type="eggNOG" id="ENOG5033037">
    <property type="taxonomic scope" value="Bacteria"/>
</dbReference>
<dbReference type="Gene3D" id="1.10.520.40">
    <property type="entry name" value="CRISPR-associated protein Cse2"/>
    <property type="match status" value="1"/>
</dbReference>
<accession>C4FG90</accession>
<dbReference type="InterPro" id="IPR038287">
    <property type="entry name" value="Cse2_sf"/>
</dbReference>
<dbReference type="KEGG" id="bang:BBAG_1189"/>
<reference evidence="1" key="1">
    <citation type="submission" date="2009-04" db="EMBL/GenBank/DDBJ databases">
        <authorList>
            <person name="Weinstock G."/>
            <person name="Sodergren E."/>
            <person name="Clifton S."/>
            <person name="Fulton L."/>
            <person name="Fulton B."/>
            <person name="Courtney L."/>
            <person name="Fronick C."/>
            <person name="Harrison M."/>
            <person name="Strong C."/>
            <person name="Farmer C."/>
            <person name="Delahaunty K."/>
            <person name="Markovic C."/>
            <person name="Hall O."/>
            <person name="Minx P."/>
            <person name="Tomlinson C."/>
            <person name="Mitreva M."/>
            <person name="Nelson J."/>
            <person name="Hou S."/>
            <person name="Wollam A."/>
            <person name="Pepin K.H."/>
            <person name="Johnson M."/>
            <person name="Bhonagiri V."/>
            <person name="Nash W.E."/>
            <person name="Warren W."/>
            <person name="Chinwalla A."/>
            <person name="Mardis E.R."/>
            <person name="Wilson R.K."/>
        </authorList>
    </citation>
    <scope>NUCLEOTIDE SEQUENCE [LARGE SCALE GENOMIC DNA]</scope>
    <source>
        <strain evidence="1">DSM 20098</strain>
    </source>
</reference>
<organism evidence="1 2">
    <name type="scientific">Bifidobacterium angulatum DSM 20098 = JCM 7096</name>
    <dbReference type="NCBI Taxonomy" id="518635"/>
    <lineage>
        <taxon>Bacteria</taxon>
        <taxon>Bacillati</taxon>
        <taxon>Actinomycetota</taxon>
        <taxon>Actinomycetes</taxon>
        <taxon>Bifidobacteriales</taxon>
        <taxon>Bifidobacteriaceae</taxon>
        <taxon>Bifidobacterium</taxon>
    </lineage>
</organism>
<protein>
    <submittedName>
        <fullName evidence="1">CRISPR system CASCADE complex protein CasB</fullName>
    </submittedName>
</protein>
<gene>
    <name evidence="1" type="primary">casB</name>
    <name evidence="1" type="ORF">BIFANG_03356</name>
</gene>
<dbReference type="HOGENOM" id="CLU_081588_0_0_11"/>
<name>C4FG90_9BIFI</name>
<dbReference type="Pfam" id="PF09485">
    <property type="entry name" value="CRISPR_Cse2"/>
    <property type="match status" value="1"/>
</dbReference>
<dbReference type="AlphaFoldDB" id="C4FG90"/>
<dbReference type="CDD" id="cd09731">
    <property type="entry name" value="Cse2_I-E"/>
    <property type="match status" value="1"/>
</dbReference>
<dbReference type="EMBL" id="ABYS02000009">
    <property type="protein sequence ID" value="EEP20786.1"/>
    <property type="molecule type" value="Genomic_DNA"/>
</dbReference>
<dbReference type="NCBIfam" id="TIGR02548">
    <property type="entry name" value="casB_cse2"/>
    <property type="match status" value="1"/>
</dbReference>
<evidence type="ECO:0000313" key="2">
    <source>
        <dbReference type="Proteomes" id="UP000006408"/>
    </source>
</evidence>